<keyword evidence="2 5" id="KW-0812">Transmembrane</keyword>
<dbReference type="Proteomes" id="UP000628984">
    <property type="component" value="Unassembled WGS sequence"/>
</dbReference>
<feature type="transmembrane region" description="Helical" evidence="5">
    <location>
        <begin position="94"/>
        <end position="112"/>
    </location>
</feature>
<keyword evidence="3 5" id="KW-1133">Transmembrane helix</keyword>
<keyword evidence="4 5" id="KW-0472">Membrane</keyword>
<dbReference type="AlphaFoldDB" id="A0A918IQQ0"/>
<evidence type="ECO:0000256" key="4">
    <source>
        <dbReference type="ARBA" id="ARBA00023136"/>
    </source>
</evidence>
<organism evidence="7 8">
    <name type="scientific">Gemmobacter lanyuensis</name>
    <dbReference type="NCBI Taxonomy" id="1054497"/>
    <lineage>
        <taxon>Bacteria</taxon>
        <taxon>Pseudomonadati</taxon>
        <taxon>Pseudomonadota</taxon>
        <taxon>Alphaproteobacteria</taxon>
        <taxon>Rhodobacterales</taxon>
        <taxon>Paracoccaceae</taxon>
        <taxon>Gemmobacter</taxon>
    </lineage>
</organism>
<evidence type="ECO:0000313" key="7">
    <source>
        <dbReference type="EMBL" id="GGW27490.1"/>
    </source>
</evidence>
<feature type="transmembrane region" description="Helical" evidence="5">
    <location>
        <begin position="35"/>
        <end position="53"/>
    </location>
</feature>
<comment type="caution">
    <text evidence="7">The sequence shown here is derived from an EMBL/GenBank/DDBJ whole genome shotgun (WGS) entry which is preliminary data.</text>
</comment>
<dbReference type="GO" id="GO:0016020">
    <property type="term" value="C:membrane"/>
    <property type="evidence" value="ECO:0007669"/>
    <property type="project" value="UniProtKB-SubCell"/>
</dbReference>
<evidence type="ECO:0000256" key="5">
    <source>
        <dbReference type="SAM" id="Phobius"/>
    </source>
</evidence>
<comment type="subcellular location">
    <subcellularLocation>
        <location evidence="1">Membrane</location>
        <topology evidence="1">Multi-pass membrane protein</topology>
    </subcellularLocation>
</comment>
<reference evidence="7" key="1">
    <citation type="journal article" date="2014" name="Int. J. Syst. Evol. Microbiol.">
        <title>Complete genome sequence of Corynebacterium casei LMG S-19264T (=DSM 44701T), isolated from a smear-ripened cheese.</title>
        <authorList>
            <consortium name="US DOE Joint Genome Institute (JGI-PGF)"/>
            <person name="Walter F."/>
            <person name="Albersmeier A."/>
            <person name="Kalinowski J."/>
            <person name="Ruckert C."/>
        </authorList>
    </citation>
    <scope>NUCLEOTIDE SEQUENCE</scope>
    <source>
        <strain evidence="7">KCTC 23714</strain>
    </source>
</reference>
<dbReference type="EMBL" id="BMYQ01000003">
    <property type="protein sequence ID" value="GGW27490.1"/>
    <property type="molecule type" value="Genomic_DNA"/>
</dbReference>
<feature type="transmembrane region" description="Helical" evidence="5">
    <location>
        <begin position="154"/>
        <end position="174"/>
    </location>
</feature>
<proteinExistence type="predicted"/>
<name>A0A918IQQ0_9RHOB</name>
<feature type="transmembrane region" description="Helical" evidence="5">
    <location>
        <begin position="119"/>
        <end position="142"/>
    </location>
</feature>
<dbReference type="InterPro" id="IPR009915">
    <property type="entry name" value="NnrU_dom"/>
</dbReference>
<reference evidence="7" key="2">
    <citation type="submission" date="2020-09" db="EMBL/GenBank/DDBJ databases">
        <authorList>
            <person name="Sun Q."/>
            <person name="Kim S."/>
        </authorList>
    </citation>
    <scope>NUCLEOTIDE SEQUENCE</scope>
    <source>
        <strain evidence="7">KCTC 23714</strain>
    </source>
</reference>
<evidence type="ECO:0000313" key="8">
    <source>
        <dbReference type="Proteomes" id="UP000628984"/>
    </source>
</evidence>
<dbReference type="Pfam" id="PF07298">
    <property type="entry name" value="NnrU"/>
    <property type="match status" value="1"/>
</dbReference>
<sequence>MTLLLIGLILWIGPHLFKRLAPDLRDRMGASGRGIMGATIGAGVVLMVLGYRAADGAFFWGRSPALVGINNLLMLVSVYLFAAAGMKTAVARKLRHPMLLGVLVWSVAHLLVNGDVPSFVLFGGMGLWALAQMAIINAQSAWTPPAAKPAKFEAMALAGTILVYGGIAGVHYALGYPAFG</sequence>
<evidence type="ECO:0000259" key="6">
    <source>
        <dbReference type="Pfam" id="PF07298"/>
    </source>
</evidence>
<feature type="transmembrane region" description="Helical" evidence="5">
    <location>
        <begin position="65"/>
        <end position="82"/>
    </location>
</feature>
<evidence type="ECO:0000256" key="3">
    <source>
        <dbReference type="ARBA" id="ARBA00022989"/>
    </source>
</evidence>
<accession>A0A918IQQ0</accession>
<feature type="domain" description="NnrU" evidence="6">
    <location>
        <begin position="4"/>
        <end position="175"/>
    </location>
</feature>
<evidence type="ECO:0000256" key="1">
    <source>
        <dbReference type="ARBA" id="ARBA00004141"/>
    </source>
</evidence>
<gene>
    <name evidence="7" type="ORF">GCM10011452_14980</name>
</gene>
<protein>
    <submittedName>
        <fullName evidence="7">Membrane protein</fullName>
    </submittedName>
</protein>
<keyword evidence="8" id="KW-1185">Reference proteome</keyword>
<dbReference type="RefSeq" id="WP_189633229.1">
    <property type="nucleotide sequence ID" value="NZ_BMYQ01000003.1"/>
</dbReference>
<evidence type="ECO:0000256" key="2">
    <source>
        <dbReference type="ARBA" id="ARBA00022692"/>
    </source>
</evidence>